<dbReference type="InParanoid" id="A0A6G9IAY7"/>
<dbReference type="Proteomes" id="UP000501168">
    <property type="component" value="Chromosome"/>
</dbReference>
<dbReference type="PROSITE" id="PS50987">
    <property type="entry name" value="HTH_ARSR_2"/>
    <property type="match status" value="1"/>
</dbReference>
<dbReference type="InterPro" id="IPR052543">
    <property type="entry name" value="HTH_Metal-responsive_Reg"/>
</dbReference>
<proteinExistence type="predicted"/>
<dbReference type="GO" id="GO:0097063">
    <property type="term" value="F:cadmium ion sensor activity"/>
    <property type="evidence" value="ECO:0007669"/>
    <property type="project" value="TreeGrafter"/>
</dbReference>
<dbReference type="EMBL" id="CP050253">
    <property type="protein sequence ID" value="QIQ21398.1"/>
    <property type="molecule type" value="Genomic_DNA"/>
</dbReference>
<dbReference type="Gene3D" id="1.10.10.10">
    <property type="entry name" value="Winged helix-like DNA-binding domain superfamily/Winged helix DNA-binding domain"/>
    <property type="match status" value="1"/>
</dbReference>
<organism evidence="2 3">
    <name type="scientific">Zophobihabitans entericus</name>
    <dbReference type="NCBI Taxonomy" id="1635327"/>
    <lineage>
        <taxon>Bacteria</taxon>
        <taxon>Pseudomonadati</taxon>
        <taxon>Pseudomonadota</taxon>
        <taxon>Gammaproteobacteria</taxon>
        <taxon>Orbales</taxon>
        <taxon>Orbaceae</taxon>
        <taxon>Zophobihabitans</taxon>
    </lineage>
</organism>
<keyword evidence="3" id="KW-1185">Reference proteome</keyword>
<evidence type="ECO:0000313" key="2">
    <source>
        <dbReference type="EMBL" id="QIQ21398.1"/>
    </source>
</evidence>
<sequence length="224" mass="25268">MQNKLAEISTVIGDKTRINMLCLLMDGRAYTATELSIAVDIAPSTASVHLNKLVEQKLIECLKQGKYRYFRLASPAVAQLLESLMNLTSSLQSIPSTTPDELKYCRTCYDHMAGKIAVDLLSFMKQEAWITGENEYSLTPIGSESLTQMGLNIKEIVTTKSKKRFAYACLDWSERKEHLSGLLGSQLLKFILDKKWCTRHPHSRELIVTPSGKKSLSRYFNITI</sequence>
<dbReference type="GO" id="GO:0010288">
    <property type="term" value="P:response to lead ion"/>
    <property type="evidence" value="ECO:0007669"/>
    <property type="project" value="TreeGrafter"/>
</dbReference>
<dbReference type="InterPro" id="IPR011991">
    <property type="entry name" value="ArsR-like_HTH"/>
</dbReference>
<dbReference type="SUPFAM" id="SSF46785">
    <property type="entry name" value="Winged helix' DNA-binding domain"/>
    <property type="match status" value="1"/>
</dbReference>
<gene>
    <name evidence="2" type="ORF">IPMB12_06665</name>
</gene>
<feature type="domain" description="HTH arsR-type" evidence="1">
    <location>
        <begin position="1"/>
        <end position="92"/>
    </location>
</feature>
<dbReference type="GO" id="GO:0003700">
    <property type="term" value="F:DNA-binding transcription factor activity"/>
    <property type="evidence" value="ECO:0007669"/>
    <property type="project" value="InterPro"/>
</dbReference>
<evidence type="ECO:0000313" key="3">
    <source>
        <dbReference type="Proteomes" id="UP000501168"/>
    </source>
</evidence>
<dbReference type="PANTHER" id="PTHR39168:SF1">
    <property type="entry name" value="TRANSCRIPTIONAL REGULATORY PROTEIN"/>
    <property type="match status" value="1"/>
</dbReference>
<dbReference type="GO" id="GO:0003677">
    <property type="term" value="F:DNA binding"/>
    <property type="evidence" value="ECO:0007669"/>
    <property type="project" value="TreeGrafter"/>
</dbReference>
<dbReference type="Pfam" id="PF01022">
    <property type="entry name" value="HTH_5"/>
    <property type="match status" value="1"/>
</dbReference>
<dbReference type="SMART" id="SM00418">
    <property type="entry name" value="HTH_ARSR"/>
    <property type="match status" value="1"/>
</dbReference>
<dbReference type="GO" id="GO:0032791">
    <property type="term" value="F:lead ion binding"/>
    <property type="evidence" value="ECO:0007669"/>
    <property type="project" value="TreeGrafter"/>
</dbReference>
<protein>
    <submittedName>
        <fullName evidence="2">Winged helix-turn-helix transcriptional regulator</fullName>
    </submittedName>
</protein>
<name>A0A6G9IAY7_9GAMM</name>
<accession>A0A6G9IAY7</accession>
<dbReference type="InterPro" id="IPR001845">
    <property type="entry name" value="HTH_ArsR_DNA-bd_dom"/>
</dbReference>
<dbReference type="AlphaFoldDB" id="A0A6G9IAY7"/>
<evidence type="ECO:0000259" key="1">
    <source>
        <dbReference type="PROSITE" id="PS50987"/>
    </source>
</evidence>
<dbReference type="PANTHER" id="PTHR39168">
    <property type="entry name" value="TRANSCRIPTIONAL REGULATOR-RELATED"/>
    <property type="match status" value="1"/>
</dbReference>
<dbReference type="InterPro" id="IPR036388">
    <property type="entry name" value="WH-like_DNA-bd_sf"/>
</dbReference>
<dbReference type="InterPro" id="IPR036390">
    <property type="entry name" value="WH_DNA-bd_sf"/>
</dbReference>
<dbReference type="RefSeq" id="WP_166916173.1">
    <property type="nucleotide sequence ID" value="NZ_CP050253.1"/>
</dbReference>
<reference evidence="2 3" key="1">
    <citation type="submission" date="2020-03" db="EMBL/GenBank/DDBJ databases">
        <title>Complete genome sequence of Orbus sp. IPMB12 (BCRC 80908).</title>
        <authorList>
            <person name="Lo W.-S."/>
            <person name="Chang T.-H."/>
            <person name="Kuo C.-H."/>
        </authorList>
    </citation>
    <scope>NUCLEOTIDE SEQUENCE [LARGE SCALE GENOMIC DNA]</scope>
    <source>
        <strain evidence="2 3">IPMB12</strain>
    </source>
</reference>
<dbReference type="KEGG" id="orb:IPMB12_06665"/>
<dbReference type="CDD" id="cd00090">
    <property type="entry name" value="HTH_ARSR"/>
    <property type="match status" value="1"/>
</dbReference>
<dbReference type="GO" id="GO:0046686">
    <property type="term" value="P:response to cadmium ion"/>
    <property type="evidence" value="ECO:0007669"/>
    <property type="project" value="TreeGrafter"/>
</dbReference>
<dbReference type="NCBIfam" id="NF033788">
    <property type="entry name" value="HTH_metalloreg"/>
    <property type="match status" value="1"/>
</dbReference>